<feature type="domain" description="Solute-binding protein family 3/N-terminal" evidence="1">
    <location>
        <begin position="28"/>
        <end position="263"/>
    </location>
</feature>
<dbReference type="SMART" id="SM00062">
    <property type="entry name" value="PBPb"/>
    <property type="match status" value="1"/>
</dbReference>
<sequence length="454" mass="50579">MSYKRFYVAFVLGLPGFFSGVANAETITIRIGHQSMCTDTYPAGVVIKNLHLLQKYIPHTGKYKDVKYHIVWRDYDSGAPITNMMLANKLDFGVMGDYPLTVNGSKFQETKDDRSLLVTMTAYNLDGAGNSIVVPASSPVTSVKQLVGKNISVPIGSSAWGMLYEMAKQKGLKFSDFKISNQTPMVGITAIAAKKIDAHADFCPMTEYMEYKGTGRMIYSGAETNVPYLHGVVVTKSFAQKYPEIVVAYAKAVIAADQWIASNPYVASKMMSSWTMIPKEVLYLYYSRGGYLTTDPTIKPKWIETLNYDHALLAKYANIPPLNMHQWVDPTYLETAYKEMGLDYKKQVVELKNPKSNINMPPEIWVAGEGVKPYKTNDEMFKALDGFIKTGKHVNATYVYDANSGLKMFGNDAWYVKDGASINAFMTKGEADEDQKAEGGQVLTFVQLQKTAEI</sequence>
<dbReference type="PANTHER" id="PTHR30024">
    <property type="entry name" value="ALIPHATIC SULFONATES-BINDING PROTEIN-RELATED"/>
    <property type="match status" value="1"/>
</dbReference>
<evidence type="ECO:0000259" key="1">
    <source>
        <dbReference type="SMART" id="SM00062"/>
    </source>
</evidence>
<protein>
    <submittedName>
        <fullName evidence="2">Taurine-binding periplasmic protein</fullName>
    </submittedName>
</protein>
<dbReference type="PANTHER" id="PTHR30024:SF45">
    <property type="entry name" value="ABC TRANSPORTER SUBSTRATE-BINDING PROTEIN"/>
    <property type="match status" value="1"/>
</dbReference>
<reference evidence="2" key="1">
    <citation type="submission" date="2016-10" db="EMBL/GenBank/DDBJ databases">
        <title>Sequence of Gallionella enrichment culture.</title>
        <authorList>
            <person name="Poehlein A."/>
            <person name="Muehling M."/>
            <person name="Daniel R."/>
        </authorList>
    </citation>
    <scope>NUCLEOTIDE SEQUENCE</scope>
</reference>
<dbReference type="EMBL" id="MLJW01001981">
    <property type="protein sequence ID" value="OIQ76045.1"/>
    <property type="molecule type" value="Genomic_DNA"/>
</dbReference>
<gene>
    <name evidence="2" type="primary">tauA_2</name>
    <name evidence="2" type="ORF">GALL_422790</name>
</gene>
<comment type="caution">
    <text evidence="2">The sequence shown here is derived from an EMBL/GenBank/DDBJ whole genome shotgun (WGS) entry which is preliminary data.</text>
</comment>
<dbReference type="SUPFAM" id="SSF160387">
    <property type="entry name" value="NosL/MerB-like"/>
    <property type="match status" value="1"/>
</dbReference>
<dbReference type="SUPFAM" id="SSF53850">
    <property type="entry name" value="Periplasmic binding protein-like II"/>
    <property type="match status" value="1"/>
</dbReference>
<evidence type="ECO:0000313" key="2">
    <source>
        <dbReference type="EMBL" id="OIQ76045.1"/>
    </source>
</evidence>
<dbReference type="InterPro" id="IPR015168">
    <property type="entry name" value="SsuA/THI5"/>
</dbReference>
<proteinExistence type="predicted"/>
<name>A0A1J5QJ57_9ZZZZ</name>
<dbReference type="InterPro" id="IPR001638">
    <property type="entry name" value="Solute-binding_3/MltF_N"/>
</dbReference>
<accession>A0A1J5QJ57</accession>
<dbReference type="Pfam" id="PF09084">
    <property type="entry name" value="NMT1"/>
    <property type="match status" value="1"/>
</dbReference>
<dbReference type="AlphaFoldDB" id="A0A1J5QJ57"/>
<organism evidence="2">
    <name type="scientific">mine drainage metagenome</name>
    <dbReference type="NCBI Taxonomy" id="410659"/>
    <lineage>
        <taxon>unclassified sequences</taxon>
        <taxon>metagenomes</taxon>
        <taxon>ecological metagenomes</taxon>
    </lineage>
</organism>
<dbReference type="Gene3D" id="3.40.190.10">
    <property type="entry name" value="Periplasmic binding protein-like II"/>
    <property type="match status" value="2"/>
</dbReference>